<proteinExistence type="predicted"/>
<comment type="caution">
    <text evidence="6">The sequence shown here is derived from an EMBL/GenBank/DDBJ whole genome shotgun (WGS) entry which is preliminary data.</text>
</comment>
<dbReference type="Gene3D" id="2.180.10.10">
    <property type="entry name" value="RHS repeat-associated core"/>
    <property type="match status" value="2"/>
</dbReference>
<dbReference type="Pfam" id="PF05593">
    <property type="entry name" value="RHS_repeat"/>
    <property type="match status" value="1"/>
</dbReference>
<dbReference type="Pfam" id="PF12256">
    <property type="entry name" value="TcdB_toxin_midN"/>
    <property type="match status" value="1"/>
</dbReference>
<dbReference type="Pfam" id="PF03534">
    <property type="entry name" value="SpvB"/>
    <property type="match status" value="1"/>
</dbReference>
<dbReference type="NCBIfam" id="TIGR03696">
    <property type="entry name" value="Rhs_assc_core"/>
    <property type="match status" value="1"/>
</dbReference>
<evidence type="ECO:0000256" key="4">
    <source>
        <dbReference type="SAM" id="MobiDB-lite"/>
    </source>
</evidence>
<keyword evidence="2" id="KW-0964">Secreted</keyword>
<name>A0A3D9CKY3_9FLAO</name>
<protein>
    <recommendedName>
        <fullName evidence="5">Insecticide toxin TcdB middle/N-terminal domain-containing protein</fullName>
    </recommendedName>
</protein>
<feature type="region of interest" description="Disordered" evidence="4">
    <location>
        <begin position="763"/>
        <end position="808"/>
    </location>
</feature>
<evidence type="ECO:0000259" key="5">
    <source>
        <dbReference type="Pfam" id="PF12256"/>
    </source>
</evidence>
<dbReference type="GO" id="GO:0005576">
    <property type="term" value="C:extracellular region"/>
    <property type="evidence" value="ECO:0007669"/>
    <property type="project" value="UniProtKB-SubCell"/>
</dbReference>
<dbReference type="SUPFAM" id="SSF69318">
    <property type="entry name" value="Integrin alpha N-terminal domain"/>
    <property type="match status" value="2"/>
</dbReference>
<dbReference type="NCBIfam" id="TIGR01643">
    <property type="entry name" value="YD_repeat_2x"/>
    <property type="match status" value="1"/>
</dbReference>
<organism evidence="6 7">
    <name type="scientific">Chryseobacterium flavum</name>
    <dbReference type="NCBI Taxonomy" id="415851"/>
    <lineage>
        <taxon>Bacteria</taxon>
        <taxon>Pseudomonadati</taxon>
        <taxon>Bacteroidota</taxon>
        <taxon>Flavobacteriia</taxon>
        <taxon>Flavobacteriales</taxon>
        <taxon>Weeksellaceae</taxon>
        <taxon>Chryseobacterium group</taxon>
        <taxon>Chryseobacterium</taxon>
    </lineage>
</organism>
<evidence type="ECO:0000256" key="1">
    <source>
        <dbReference type="ARBA" id="ARBA00004613"/>
    </source>
</evidence>
<dbReference type="InterPro" id="IPR022045">
    <property type="entry name" value="TcdB_toxin_mid/N"/>
</dbReference>
<keyword evidence="3" id="KW-0843">Virulence</keyword>
<feature type="domain" description="Insecticide toxin TcdB middle/N-terminal" evidence="5">
    <location>
        <begin position="1990"/>
        <end position="2133"/>
    </location>
</feature>
<reference evidence="6 7" key="1">
    <citation type="journal article" date="2007" name="Int. J. Syst. Evol. Microbiol.">
        <title>Chryseobacterium flavum sp. nov., isolated from polluted soil.</title>
        <authorList>
            <person name="Zhou Y."/>
            <person name="Dong J."/>
            <person name="Wang X."/>
            <person name="Huang X."/>
            <person name="Zhang K.Y."/>
            <person name="Zhang Y.Q."/>
            <person name="Guo Y.F."/>
            <person name="Lai R."/>
            <person name="Li W.J."/>
        </authorList>
    </citation>
    <scope>NUCLEOTIDE SEQUENCE [LARGE SCALE GENOMIC DNA]</scope>
    <source>
        <strain evidence="6 7">KCTC 12877</strain>
    </source>
</reference>
<dbReference type="InterPro" id="IPR031325">
    <property type="entry name" value="RHS_repeat"/>
</dbReference>
<sequence length="3453" mass="383423">MKIHINRESFTKRSVLFVCFFASMFIFASFTKEDRQKVRSFKLRMMDKYVYHPAKDNINSSESPVHADTEHKNPDIVKRKNSEVLRPESLSNVLFSENKEADHIFNSEEKQGIIGEFSDDESDNAGDNFFTITIPEVAKQGIKAYLVYDLFGLESYHSVSRSINKNIAFGGNIIVAGSKWSSQKEEIPLNSLEKGKNTILFTSSLNGVKYKVKNVKIIFENNLKSTDHISSLLSGNSLYIKGIENGPVHINDKSVSSVKGEYESLIELSEADKAKGSVTITTPGGVREYKIPESRTSFKTLSEEKYVPAIITVSKDTEHTGSYEKSTLYIEKNSVENTAKVQVLKLRKKDFPAISGEIKNMTPNSGAYRLENRTGEFTKKMRFSFPYDEKKLGARSAKEIKAFYFDYTLKKWRVDPTGKVDTEKKVITVETKGDTDYINGVISVPESSKLDAFAPTSISGLKAADPTAGLQLMAVPAATQKGDASASYPIRVPAGIGGLQPSVSIDYSSAGGNGWMGDGWNISGLSSITVDTKWGTPLFDGAKETELYSFDGEMLVYPNEYLPHRHNDVSENNAAITTEKQLRTSYTNNTVKQFYLRKNHDFTLIERIGTSPNNYTWKVTSTDGTKRYYGGSSDSVLYGSGGIAHWGLRLVEDAHGNTMEFTYYNEPGGGGTFYQIKKIAYGKNKDYTVNFNKETSITRQDITTNAKQGLIRSEPYLLKSVEVKYKTELVRTYKLDYVEGEFFKTLLKRIYIVPNNPCSTTLPLARSAGENKEPESGNMESQGSTSRERDMDDGSGGGGGGPGGIEPTCNEISDSYTFEYYNDVKDGQGNVRIFGPDTGIALENDKEAYSGFVRSLVKPSKINGNISSETGFNIRLAAGLNFFTPSSDAYGHLMFGFPFGNSSAKARNAQQLVDFNGDGIQDMIYRVPDEGLFLRTGKLDDAGNLSFNKSERIGNYPGGDFSYTETSTSNSGWDMGAMIYSKSEISSSTQGTTKTYLIDANSDGLMDIVNNGQVWFNRFSSGKSEMTQHSEYTENMVVKAKAIQAPVRECGDPGEFSYPCPDEPVENPININDVVKVWVAPRDGYVRFEDTVSLATSAFDRSGSMYYSVEIKNPTPMSGTTDTFTNTRIFLQKILAPTGDVNVVINKYNDHYSEMQLVDVDSNYGVPNGINNPDRLFVKSGEKIYVRVHKNISKDVVVNSNPTITYVDQHGNDIPNTIELSQDQFQLSNGPYGFNFLLNNASAPILLDAPGTVAINIPSITFPYLSDDIKFRVVTEKVNSGAITDLITPEIYNQLNLTTQPHTLNLTVNAGEPVYLRFIVESDSFTNFKDVNWNGQITVNYNASVNYGTGNAVVNWQGVAEYPSFVVTQLAPQLDINNVSNNILLSGTHNFGVQINKNINFSSLATGSFYYIIKKKNQVLAKRRVIVSHTNNTLIEEDMIAGQPVNGVAPVVFYSGVVPFLATNTDHLVTVEVYCKTAGDYALFNKYSEYFSGKPFNVYYDNTNFYGTTTATAVNTAMYNSKSFFFNNWGQFVYKAGSLSNYLYGWPINFGAFGTPTANQNTYPACQNPNIVNNQEALANCILNETPNPNVGNNAISSAVTSMKPAYVRIGKSNTGVWAGSAPSQYSSPFSFSTYDNANYFTDPVPSVPTTSPTTYVSGQLSVDTTMKAIDKDQRSRSRNKTQGGSLGPVSGGNSITDLNYSVENQTFSDMNGDGYPDIVYPRSMQFTNSTGSLEDIKANSYGEPTQSLSYQKNNSAGFSYNTFSVTGRIGAHGNNGTKTQPDTGIPWSGSASVGASLNQYYDSFDAGGAFWMDINGDGLPDRVTGGHTQYMRVALNLGKSIGSASAYPNILTYRSHPKGAASISLGGGLGSSANLGALSSFGFGISAGVSASASTGSADVVYEDINGDGLIDILEVAANGATTVRYNLGNKFDTGVPLVKSSGNIDFSDETKSYNGSFSFGGSYMFNIGPITLIPPVVILILWVKAGGGANVNLGMNVTETRKTFRDMNGDGFTDLVQDTNSGFIVNYSKIGRTNKLKSITNSFSKGTYVMDYQISRANYDNPYAKLIVKDISVLNPDVFSSGYTTENGTKMETRYEFRNRKYDRREREDFGFETVIKKEINNGSTERISTDLYFNNTYLLNGLIKQSTVQSGNGNYLSDVKYNYKLRKFMYGTTLINLNSDLPFDYDSGGREGRKMGIALLDEKIKTAYESGGSIVTQEKFTYTTKGLMEKYQYTSPSISYNTRITYQAIDNNIIGVPALVEVYEGTTNSQLLRKRSAENINLSNGDVGRYNIFDGNNNITTDLLYNTAGNIIKITYPPNNNTSAVQRYSIDYTYDDAVTGKYVLEVKDIFNIKSSATYNPLFDVVTRKVDTGGNAMVFTYDGFGRTRTIMGPNEIASGATVPTVKYKYWFDHADIANSDSAVQLYRASTSNYDPEYASSGNTIMTDTYSDFLGRIVQTKKDFEWSGNESRAVSGRTVYDGLGRAVRQFHPVMEAVTNQALNSASSGASTTNEYDSRDRVVAFTDEDGVTTKTSYSIDQGLFKTTQEISSQKSETYANAEGKVVQKNDYLDMTPLSTFFTYNTVGELVEVKDPEGIKTQYSYDLAGRRVEQIHPDKGRTVYEYDPSGNLVTLETENLVNDPTINTHVIKYNYDYNRLVGIVLPDLPSGNPNPNNVTYEYYPSTPGNNAGKLRVKDEGSGSTKYTYGRMGEVLSEVRVIRGYHIPEMYFKTSFNYDSWNRITKIKYPDDEIVFYHYDKGGMLKSVDNNSGEIYINNAKYDYHDQRLSIVYGNGISQSYGYNPHNRRLDYYNLMTPSTSMLQNSYKYDEFSNIIKITNVAYPLGNGMGGAFDFDFGYDTLNRLSGTRTGKLIPDKEGQPIPSSNLSPSTNELEMHYNNAGGIISKRQHHERDQAVVPENTYENHYNYIDGTHKLKNVDDSLTGNNEVFEYDYNGNTVAHTDQHGTRKMFWDEQDRMRAIYNDNTGTYQYYTYDDTGERAIKYGLEVPALLYQNGAPVGLDDVRLIDFKLYPNPYITVSSSGQYTKHYFDGSKRFASRLIDGITRFEDPSVLYTSRTAAEPSEKKADAEADFKKYLEKTDLGGNVSVELREMYQSPGLYYLHGDHLGTATFVTNSHGDATQFFLNLPFGETMLEQMDGSYNNPYKFNGKELDEDTGLYYYGARYYNPRLSIWYGVDPLAEKMPNWSPYVYTFNNPVNLIDPDGREPFPPRWKNLMVQVNWTNKKIDYDNGDGTINFRGQVGYMSSNNMKAQLKVIYPQYALLNDITPDQNGNYGGQNWQAVNSLDSATQQNYNSNCYGWALTGGMYFIDASTKEISNFLTADGYANMGTPSKGTSYKVGDMLLWDGHIIEATGQSKKGILWQSKQGTNEVFEGTLSEVLKENSSWAVGQGSTSNATLFRPKPNSKDLIMNKNRQKIGTVKKVTNEDHQKIRKPD</sequence>
<dbReference type="InterPro" id="IPR003284">
    <property type="entry name" value="Sal_SpvB"/>
</dbReference>
<accession>A0A3D9CKY3</accession>
<dbReference type="InterPro" id="IPR022385">
    <property type="entry name" value="Rhs_assc_core"/>
</dbReference>
<comment type="subcellular location">
    <subcellularLocation>
        <location evidence="1">Secreted</location>
    </subcellularLocation>
</comment>
<dbReference type="RefSeq" id="WP_115960485.1">
    <property type="nucleotide sequence ID" value="NZ_CBCRVL010000025.1"/>
</dbReference>
<dbReference type="GO" id="GO:0005737">
    <property type="term" value="C:cytoplasm"/>
    <property type="evidence" value="ECO:0007669"/>
    <property type="project" value="InterPro"/>
</dbReference>
<dbReference type="InterPro" id="IPR050708">
    <property type="entry name" value="T6SS_VgrG/RHS"/>
</dbReference>
<feature type="compositionally biased region" description="Basic and acidic residues" evidence="4">
    <location>
        <begin position="3441"/>
        <end position="3453"/>
    </location>
</feature>
<dbReference type="PANTHER" id="PTHR32305">
    <property type="match status" value="1"/>
</dbReference>
<dbReference type="OrthoDB" id="9765204at2"/>
<gene>
    <name evidence="6" type="ORF">DRF59_12620</name>
</gene>
<evidence type="ECO:0000313" key="7">
    <source>
        <dbReference type="Proteomes" id="UP000256769"/>
    </source>
</evidence>
<keyword evidence="7" id="KW-1185">Reference proteome</keyword>
<dbReference type="InterPro" id="IPR006530">
    <property type="entry name" value="YD"/>
</dbReference>
<dbReference type="PANTHER" id="PTHR32305:SF15">
    <property type="entry name" value="PROTEIN RHSA-RELATED"/>
    <property type="match status" value="1"/>
</dbReference>
<evidence type="ECO:0000313" key="6">
    <source>
        <dbReference type="EMBL" id="REC66309.1"/>
    </source>
</evidence>
<feature type="region of interest" description="Disordered" evidence="4">
    <location>
        <begin position="3434"/>
        <end position="3453"/>
    </location>
</feature>
<dbReference type="Proteomes" id="UP000256769">
    <property type="component" value="Unassembled WGS sequence"/>
</dbReference>
<evidence type="ECO:0000256" key="2">
    <source>
        <dbReference type="ARBA" id="ARBA00022525"/>
    </source>
</evidence>
<feature type="region of interest" description="Disordered" evidence="4">
    <location>
        <begin position="1670"/>
        <end position="1698"/>
    </location>
</feature>
<dbReference type="InterPro" id="IPR028994">
    <property type="entry name" value="Integrin_alpha_N"/>
</dbReference>
<evidence type="ECO:0000256" key="3">
    <source>
        <dbReference type="ARBA" id="ARBA00023026"/>
    </source>
</evidence>
<dbReference type="EMBL" id="QNUE01000009">
    <property type="protein sequence ID" value="REC66309.1"/>
    <property type="molecule type" value="Genomic_DNA"/>
</dbReference>
<feature type="compositionally biased region" description="Gly residues" evidence="4">
    <location>
        <begin position="794"/>
        <end position="804"/>
    </location>
</feature>